<evidence type="ECO:0000313" key="5">
    <source>
        <dbReference type="EMBL" id="CAA7391953.1"/>
    </source>
</evidence>
<dbReference type="FunFam" id="1.25.40.10:FF:000677">
    <property type="entry name" value="Pentatricopeptide repeat-containing protein"/>
    <property type="match status" value="1"/>
</dbReference>
<feature type="repeat" description="PPR" evidence="2">
    <location>
        <begin position="232"/>
        <end position="262"/>
    </location>
</feature>
<dbReference type="Proteomes" id="UP000663760">
    <property type="component" value="Chromosome 2"/>
</dbReference>
<feature type="chain" id="PRO_5029488163" description="DYW domain-containing protein" evidence="3">
    <location>
        <begin position="21"/>
        <end position="812"/>
    </location>
</feature>
<dbReference type="InterPro" id="IPR011990">
    <property type="entry name" value="TPR-like_helical_dom_sf"/>
</dbReference>
<keyword evidence="6" id="KW-1185">Reference proteome</keyword>
<dbReference type="PANTHER" id="PTHR47926">
    <property type="entry name" value="PENTATRICOPEPTIDE REPEAT-CONTAINING PROTEIN"/>
    <property type="match status" value="1"/>
</dbReference>
<dbReference type="PANTHER" id="PTHR47926:SF541">
    <property type="entry name" value="DYW DOMAIN-CONTAINING PROTEIN"/>
    <property type="match status" value="1"/>
</dbReference>
<dbReference type="EMBL" id="LR746265">
    <property type="protein sequence ID" value="CAA7391953.1"/>
    <property type="molecule type" value="Genomic_DNA"/>
</dbReference>
<dbReference type="OrthoDB" id="185373at2759"/>
<feature type="repeat" description="PPR" evidence="2">
    <location>
        <begin position="126"/>
        <end position="160"/>
    </location>
</feature>
<dbReference type="GO" id="GO:0003723">
    <property type="term" value="F:RNA binding"/>
    <property type="evidence" value="ECO:0007669"/>
    <property type="project" value="InterPro"/>
</dbReference>
<evidence type="ECO:0000259" key="4">
    <source>
        <dbReference type="Pfam" id="PF14432"/>
    </source>
</evidence>
<feature type="repeat" description="PPR" evidence="2">
    <location>
        <begin position="263"/>
        <end position="297"/>
    </location>
</feature>
<organism evidence="5 6">
    <name type="scientific">Spirodela intermedia</name>
    <name type="common">Intermediate duckweed</name>
    <dbReference type="NCBI Taxonomy" id="51605"/>
    <lineage>
        <taxon>Eukaryota</taxon>
        <taxon>Viridiplantae</taxon>
        <taxon>Streptophyta</taxon>
        <taxon>Embryophyta</taxon>
        <taxon>Tracheophyta</taxon>
        <taxon>Spermatophyta</taxon>
        <taxon>Magnoliopsida</taxon>
        <taxon>Liliopsida</taxon>
        <taxon>Araceae</taxon>
        <taxon>Lemnoideae</taxon>
        <taxon>Spirodela</taxon>
    </lineage>
</organism>
<dbReference type="FunFam" id="1.25.40.10:FF:000566">
    <property type="entry name" value="Pentatricopeptide repeat-containing protein"/>
    <property type="match status" value="1"/>
</dbReference>
<keyword evidence="3" id="KW-0732">Signal</keyword>
<evidence type="ECO:0000256" key="1">
    <source>
        <dbReference type="ARBA" id="ARBA00022737"/>
    </source>
</evidence>
<dbReference type="Gene3D" id="1.25.40.10">
    <property type="entry name" value="Tetratricopeptide repeat domain"/>
    <property type="match status" value="5"/>
</dbReference>
<keyword evidence="1" id="KW-0677">Repeat</keyword>
<dbReference type="InterPro" id="IPR046960">
    <property type="entry name" value="PPR_At4g14850-like_plant"/>
</dbReference>
<dbReference type="InterPro" id="IPR046848">
    <property type="entry name" value="E_motif"/>
</dbReference>
<name>A0A7I8K4L9_SPIIN</name>
<dbReference type="GO" id="GO:0008270">
    <property type="term" value="F:zinc ion binding"/>
    <property type="evidence" value="ECO:0007669"/>
    <property type="project" value="InterPro"/>
</dbReference>
<dbReference type="Pfam" id="PF13041">
    <property type="entry name" value="PPR_2"/>
    <property type="match status" value="3"/>
</dbReference>
<dbReference type="InterPro" id="IPR002885">
    <property type="entry name" value="PPR_rpt"/>
</dbReference>
<feature type="signal peptide" evidence="3">
    <location>
        <begin position="1"/>
        <end position="20"/>
    </location>
</feature>
<protein>
    <recommendedName>
        <fullName evidence="4">DYW domain-containing protein</fullName>
    </recommendedName>
</protein>
<dbReference type="Pfam" id="PF14432">
    <property type="entry name" value="DYW_deaminase"/>
    <property type="match status" value="1"/>
</dbReference>
<dbReference type="PROSITE" id="PS51375">
    <property type="entry name" value="PPR"/>
    <property type="match status" value="5"/>
</dbReference>
<dbReference type="Pfam" id="PF01535">
    <property type="entry name" value="PPR"/>
    <property type="match status" value="5"/>
</dbReference>
<feature type="repeat" description="PPR" evidence="2">
    <location>
        <begin position="369"/>
        <end position="403"/>
    </location>
</feature>
<gene>
    <name evidence="5" type="ORF">SI8410_02003152</name>
</gene>
<dbReference type="Pfam" id="PF20431">
    <property type="entry name" value="E_motif"/>
    <property type="match status" value="1"/>
</dbReference>
<sequence>MTMSAAAGLLAAALPVDVAALANSYAAHLNRLAPLATASPRLLLRRLRALHGRILTSGFAPRSHIRNRFIDLYAKSGDLTAARSLFDAAPRPDVVARTTLVVAYANSGNLKLARQVFDEMPLGIRDTVSYNSMISAYSRAGEGGPSAELFCGMIRSGLCPDDYTFTGVLSAAAAVPDIDLRQCEQLHAAVVKYGSESVVSVSNALIALYFKCSPAQAVLSARRVFDAMLARDELTWTTILVGHTRRGDLDGARQLFDGMSQRFDVVWNAMISGYVHQGHSSEALDLFRKMNSEGVPMDEFTYTSVISACANSGLFRLGKAVHGCITRSGGIELSPEAALPVENALVTLYCRSGELDRGRRVFDRIRAKDSVSWNAILSGCMDSVRIDEAREIFAAMPCKNRVACTVMIAGLTQNGFGEEALRLFGSMRAATAGGIDPCDYAFSGALAACAGLGALEHGRQLHGQLIRCGYPASNSAANALLTMYAKCGAVEAARLVFLGMSGPDGVSWNAMVAALGQHGHGSEAVELFEEMLQKEGIQPDRITFLTVLSACNHAGLVDEGLRYFRAMEEDHGFTPGEDHYAQVVDLLGRAGRLAEAMEVLQSLPSDPSPAMWEAVLSACRIHGDMELGVQAADKLLEMSPRHDGAYILLANIYAAVRRWDDVARVRKLMKDRQVKKEPGCSWVEVAGEVNVFLVDDASHPEIREVYRFLEVLGARMRKAGYLPDTRFVFQDVEQGQKEQALSTHSEKLAVAFGMMKLPPAATVRVFKNLRICGDCHAAVMFMSMVGEREVVVRDGRRFHHFKNGACSCGNYW</sequence>
<dbReference type="InterPro" id="IPR032867">
    <property type="entry name" value="DYW_dom"/>
</dbReference>
<dbReference type="NCBIfam" id="TIGR00756">
    <property type="entry name" value="PPR"/>
    <property type="match status" value="6"/>
</dbReference>
<dbReference type="GO" id="GO:0009451">
    <property type="term" value="P:RNA modification"/>
    <property type="evidence" value="ECO:0007669"/>
    <property type="project" value="InterPro"/>
</dbReference>
<feature type="repeat" description="PPR" evidence="2">
    <location>
        <begin position="504"/>
        <end position="539"/>
    </location>
</feature>
<dbReference type="SUPFAM" id="SSF48452">
    <property type="entry name" value="TPR-like"/>
    <property type="match status" value="1"/>
</dbReference>
<evidence type="ECO:0000256" key="3">
    <source>
        <dbReference type="SAM" id="SignalP"/>
    </source>
</evidence>
<proteinExistence type="predicted"/>
<reference evidence="5" key="1">
    <citation type="submission" date="2020-02" db="EMBL/GenBank/DDBJ databases">
        <authorList>
            <person name="Scholz U."/>
            <person name="Mascher M."/>
            <person name="Fiebig A."/>
        </authorList>
    </citation>
    <scope>NUCLEOTIDE SEQUENCE</scope>
</reference>
<dbReference type="FunFam" id="1.25.40.10:FF:000442">
    <property type="entry name" value="Pentatricopeptide repeat-containing protein At3g49710"/>
    <property type="match status" value="1"/>
</dbReference>
<evidence type="ECO:0000313" key="6">
    <source>
        <dbReference type="Proteomes" id="UP000663760"/>
    </source>
</evidence>
<accession>A0A7I8K4L9</accession>
<feature type="domain" description="DYW" evidence="4">
    <location>
        <begin position="720"/>
        <end position="812"/>
    </location>
</feature>
<dbReference type="AlphaFoldDB" id="A0A7I8K4L9"/>
<evidence type="ECO:0000256" key="2">
    <source>
        <dbReference type="PROSITE-ProRule" id="PRU00708"/>
    </source>
</evidence>